<keyword evidence="7" id="KW-0378">Hydrolase</keyword>
<evidence type="ECO:0000256" key="3">
    <source>
        <dbReference type="ARBA" id="ARBA00022692"/>
    </source>
</evidence>
<name>A4CCH4_9GAMM</name>
<dbReference type="Pfam" id="PF03788">
    <property type="entry name" value="LrgA"/>
    <property type="match status" value="1"/>
</dbReference>
<dbReference type="eggNOG" id="COG1380">
    <property type="taxonomic scope" value="Bacteria"/>
</dbReference>
<evidence type="ECO:0000256" key="4">
    <source>
        <dbReference type="ARBA" id="ARBA00022989"/>
    </source>
</evidence>
<dbReference type="GO" id="GO:0016787">
    <property type="term" value="F:hydrolase activity"/>
    <property type="evidence" value="ECO:0007669"/>
    <property type="project" value="UniProtKB-KW"/>
</dbReference>
<dbReference type="AlphaFoldDB" id="A4CCH4"/>
<dbReference type="Proteomes" id="UP000006201">
    <property type="component" value="Unassembled WGS sequence"/>
</dbReference>
<evidence type="ECO:0000256" key="1">
    <source>
        <dbReference type="ARBA" id="ARBA00004651"/>
    </source>
</evidence>
<protein>
    <submittedName>
        <fullName evidence="7">Putative effector of murein hydrolase LrgA</fullName>
    </submittedName>
</protein>
<dbReference type="HOGENOM" id="CLU_113736_4_3_6"/>
<dbReference type="GO" id="GO:0005886">
    <property type="term" value="C:plasma membrane"/>
    <property type="evidence" value="ECO:0007669"/>
    <property type="project" value="UniProtKB-SubCell"/>
</dbReference>
<sequence length="113" mass="12178">MKYILSSALILSCLLIGKGASWLLNGHFPGAIFGMLLLFLLLVSGKVHYDSVYPAGSLLLKYLPILFIPAGVGLIEHLALLEQAVWAISLAVLCSTLITLAAVGHFMQKRLQS</sequence>
<dbReference type="InterPro" id="IPR005538">
    <property type="entry name" value="LrgA/CidA"/>
</dbReference>
<proteinExistence type="predicted"/>
<feature type="transmembrane region" description="Helical" evidence="6">
    <location>
        <begin position="86"/>
        <end position="107"/>
    </location>
</feature>
<dbReference type="STRING" id="87626.PTD2_14547"/>
<keyword evidence="5 6" id="KW-0472">Membrane</keyword>
<dbReference type="PANTHER" id="PTHR33931">
    <property type="entry name" value="HOLIN-LIKE PROTEIN CIDA-RELATED"/>
    <property type="match status" value="1"/>
</dbReference>
<comment type="caution">
    <text evidence="7">The sequence shown here is derived from an EMBL/GenBank/DDBJ whole genome shotgun (WGS) entry which is preliminary data.</text>
</comment>
<dbReference type="OrthoDB" id="385012at2"/>
<accession>A4CCH4</accession>
<comment type="subcellular location">
    <subcellularLocation>
        <location evidence="1">Cell membrane</location>
        <topology evidence="1">Multi-pass membrane protein</topology>
    </subcellularLocation>
</comment>
<evidence type="ECO:0000313" key="8">
    <source>
        <dbReference type="Proteomes" id="UP000006201"/>
    </source>
</evidence>
<feature type="transmembrane region" description="Helical" evidence="6">
    <location>
        <begin position="59"/>
        <end position="80"/>
    </location>
</feature>
<keyword evidence="2" id="KW-1003">Cell membrane</keyword>
<evidence type="ECO:0000256" key="2">
    <source>
        <dbReference type="ARBA" id="ARBA00022475"/>
    </source>
</evidence>
<keyword evidence="4 6" id="KW-1133">Transmembrane helix</keyword>
<evidence type="ECO:0000256" key="6">
    <source>
        <dbReference type="SAM" id="Phobius"/>
    </source>
</evidence>
<reference evidence="7 8" key="1">
    <citation type="submission" date="2006-02" db="EMBL/GenBank/DDBJ databases">
        <authorList>
            <person name="Moran M.A."/>
            <person name="Kjelleberg S."/>
            <person name="Egan S."/>
            <person name="Saunders N."/>
            <person name="Thomas T."/>
            <person name="Ferriera S."/>
            <person name="Johnson J."/>
            <person name="Kravitz S."/>
            <person name="Halpern A."/>
            <person name="Remington K."/>
            <person name="Beeson K."/>
            <person name="Tran B."/>
            <person name="Rogers Y.-H."/>
            <person name="Friedman R."/>
            <person name="Venter J.C."/>
        </authorList>
    </citation>
    <scope>NUCLEOTIDE SEQUENCE [LARGE SCALE GENOMIC DNA]</scope>
    <source>
        <strain evidence="7 8">D2</strain>
    </source>
</reference>
<organism evidence="7 8">
    <name type="scientific">Pseudoalteromonas tunicata D2</name>
    <dbReference type="NCBI Taxonomy" id="87626"/>
    <lineage>
        <taxon>Bacteria</taxon>
        <taxon>Pseudomonadati</taxon>
        <taxon>Pseudomonadota</taxon>
        <taxon>Gammaproteobacteria</taxon>
        <taxon>Alteromonadales</taxon>
        <taxon>Pseudoalteromonadaceae</taxon>
        <taxon>Pseudoalteromonas</taxon>
    </lineage>
</organism>
<keyword evidence="3 6" id="KW-0812">Transmembrane</keyword>
<dbReference type="PANTHER" id="PTHR33931:SF5">
    <property type="entry name" value="UPF0299 MEMBRANE PROTEIN YOHJ"/>
    <property type="match status" value="1"/>
</dbReference>
<dbReference type="EMBL" id="AAOH01000006">
    <property type="protein sequence ID" value="EAR27267.1"/>
    <property type="molecule type" value="Genomic_DNA"/>
</dbReference>
<keyword evidence="8" id="KW-1185">Reference proteome</keyword>
<evidence type="ECO:0000256" key="5">
    <source>
        <dbReference type="ARBA" id="ARBA00023136"/>
    </source>
</evidence>
<evidence type="ECO:0000313" key="7">
    <source>
        <dbReference type="EMBL" id="EAR27267.1"/>
    </source>
</evidence>
<feature type="transmembrane region" description="Helical" evidence="6">
    <location>
        <begin position="29"/>
        <end position="47"/>
    </location>
</feature>
<gene>
    <name evidence="7" type="ORF">PTD2_14547</name>
</gene>
<dbReference type="RefSeq" id="WP_009838529.1">
    <property type="nucleotide sequence ID" value="NZ_AAOH01000006.1"/>
</dbReference>